<dbReference type="EMBL" id="GL732573">
    <property type="protein sequence ID" value="EFX75714.1"/>
    <property type="molecule type" value="Genomic_DNA"/>
</dbReference>
<proteinExistence type="predicted"/>
<dbReference type="KEGG" id="dpx:DAPPUDRAFT_323053"/>
<keyword evidence="2" id="KW-1185">Reference proteome</keyword>
<evidence type="ECO:0000313" key="1">
    <source>
        <dbReference type="EMBL" id="EFX75714.1"/>
    </source>
</evidence>
<name>E9GXS6_DAPPU</name>
<gene>
    <name evidence="1" type="ORF">DAPPUDRAFT_323053</name>
</gene>
<sequence>MLPFERLNPRFWLGPEYRQALRQIAQMREEDPQIFNGLNVYRAADGFIAQGSNAMDRTDIGVRLSPARERLQVANPDAQSNMGKRDSYLSMCHFKLCNLGRKRRISQGGHTDLVTSDLNAEK</sequence>
<dbReference type="AlphaFoldDB" id="E9GXS6"/>
<dbReference type="HOGENOM" id="CLU_2029026_0_0_1"/>
<evidence type="ECO:0000313" key="2">
    <source>
        <dbReference type="Proteomes" id="UP000000305"/>
    </source>
</evidence>
<dbReference type="InParanoid" id="E9GXS6"/>
<organism evidence="1 2">
    <name type="scientific">Daphnia pulex</name>
    <name type="common">Water flea</name>
    <dbReference type="NCBI Taxonomy" id="6669"/>
    <lineage>
        <taxon>Eukaryota</taxon>
        <taxon>Metazoa</taxon>
        <taxon>Ecdysozoa</taxon>
        <taxon>Arthropoda</taxon>
        <taxon>Crustacea</taxon>
        <taxon>Branchiopoda</taxon>
        <taxon>Diplostraca</taxon>
        <taxon>Cladocera</taxon>
        <taxon>Anomopoda</taxon>
        <taxon>Daphniidae</taxon>
        <taxon>Daphnia</taxon>
    </lineage>
</organism>
<dbReference type="Proteomes" id="UP000000305">
    <property type="component" value="Unassembled WGS sequence"/>
</dbReference>
<accession>E9GXS6</accession>
<dbReference type="OrthoDB" id="6340140at2759"/>
<reference evidence="1 2" key="1">
    <citation type="journal article" date="2011" name="Science">
        <title>The ecoresponsive genome of Daphnia pulex.</title>
        <authorList>
            <person name="Colbourne J.K."/>
            <person name="Pfrender M.E."/>
            <person name="Gilbert D."/>
            <person name="Thomas W.K."/>
            <person name="Tucker A."/>
            <person name="Oakley T.H."/>
            <person name="Tokishita S."/>
            <person name="Aerts A."/>
            <person name="Arnold G.J."/>
            <person name="Basu M.K."/>
            <person name="Bauer D.J."/>
            <person name="Caceres C.E."/>
            <person name="Carmel L."/>
            <person name="Casola C."/>
            <person name="Choi J.H."/>
            <person name="Detter J.C."/>
            <person name="Dong Q."/>
            <person name="Dusheyko S."/>
            <person name="Eads B.D."/>
            <person name="Frohlich T."/>
            <person name="Geiler-Samerotte K.A."/>
            <person name="Gerlach D."/>
            <person name="Hatcher P."/>
            <person name="Jogdeo S."/>
            <person name="Krijgsveld J."/>
            <person name="Kriventseva E.V."/>
            <person name="Kultz D."/>
            <person name="Laforsch C."/>
            <person name="Lindquist E."/>
            <person name="Lopez J."/>
            <person name="Manak J.R."/>
            <person name="Muller J."/>
            <person name="Pangilinan J."/>
            <person name="Patwardhan R.P."/>
            <person name="Pitluck S."/>
            <person name="Pritham E.J."/>
            <person name="Rechtsteiner A."/>
            <person name="Rho M."/>
            <person name="Rogozin I.B."/>
            <person name="Sakarya O."/>
            <person name="Salamov A."/>
            <person name="Schaack S."/>
            <person name="Shapiro H."/>
            <person name="Shiga Y."/>
            <person name="Skalitzky C."/>
            <person name="Smith Z."/>
            <person name="Souvorov A."/>
            <person name="Sung W."/>
            <person name="Tang Z."/>
            <person name="Tsuchiya D."/>
            <person name="Tu H."/>
            <person name="Vos H."/>
            <person name="Wang M."/>
            <person name="Wolf Y.I."/>
            <person name="Yamagata H."/>
            <person name="Yamada T."/>
            <person name="Ye Y."/>
            <person name="Shaw J.R."/>
            <person name="Andrews J."/>
            <person name="Crease T.J."/>
            <person name="Tang H."/>
            <person name="Lucas S.M."/>
            <person name="Robertson H.M."/>
            <person name="Bork P."/>
            <person name="Koonin E.V."/>
            <person name="Zdobnov E.M."/>
            <person name="Grigoriev I.V."/>
            <person name="Lynch M."/>
            <person name="Boore J.L."/>
        </authorList>
    </citation>
    <scope>NUCLEOTIDE SEQUENCE [LARGE SCALE GENOMIC DNA]</scope>
</reference>
<protein>
    <submittedName>
        <fullName evidence="1">Uncharacterized protein</fullName>
    </submittedName>
</protein>